<accession>A0A097AQE9</accession>
<protein>
    <recommendedName>
        <fullName evidence="3">YkuS family protein</fullName>
    </recommendedName>
</protein>
<evidence type="ECO:0000313" key="1">
    <source>
        <dbReference type="EMBL" id="AIS52051.1"/>
    </source>
</evidence>
<organism evidence="1 2">
    <name type="scientific">Thermoanaerobacter kivui</name>
    <name type="common">Acetogenium kivui</name>
    <dbReference type="NCBI Taxonomy" id="2325"/>
    <lineage>
        <taxon>Bacteria</taxon>
        <taxon>Bacillati</taxon>
        <taxon>Bacillota</taxon>
        <taxon>Clostridia</taxon>
        <taxon>Thermoanaerobacterales</taxon>
        <taxon>Thermoanaerobacteraceae</taxon>
        <taxon>Thermoanaerobacter</taxon>
    </lineage>
</organism>
<dbReference type="Pfam" id="PF03698">
    <property type="entry name" value="UPF0180"/>
    <property type="match status" value="1"/>
</dbReference>
<dbReference type="eggNOG" id="ENOG503307C">
    <property type="taxonomic scope" value="Bacteria"/>
</dbReference>
<sequence length="83" mass="9361">MGKKVAVESQLSNIKNYLKERGYEVVELEEYLLSKNNFNAYDAVVITGQSRNMLGMDDISTKAAVIDATGMTPFDVEERIKRL</sequence>
<dbReference type="AlphaFoldDB" id="A0A097AQE9"/>
<dbReference type="RefSeq" id="WP_049684861.1">
    <property type="nucleotide sequence ID" value="NZ_CP009170.1"/>
</dbReference>
<dbReference type="EMBL" id="CP009170">
    <property type="protein sequence ID" value="AIS52051.1"/>
    <property type="molecule type" value="Genomic_DNA"/>
</dbReference>
<evidence type="ECO:0008006" key="3">
    <source>
        <dbReference type="Google" id="ProtNLM"/>
    </source>
</evidence>
<dbReference type="InterPro" id="IPR005370">
    <property type="entry name" value="UPF0180"/>
</dbReference>
<proteinExistence type="predicted"/>
<evidence type="ECO:0000313" key="2">
    <source>
        <dbReference type="Proteomes" id="UP000029669"/>
    </source>
</evidence>
<gene>
    <name evidence="1" type="ORF">TKV_c08690</name>
</gene>
<dbReference type="KEGG" id="tki:TKV_c08690"/>
<dbReference type="STRING" id="2325.TKV_c08690"/>
<dbReference type="HOGENOM" id="CLU_187365_1_0_9"/>
<dbReference type="OrthoDB" id="1708042at2"/>
<name>A0A097AQE9_THEKI</name>
<dbReference type="Proteomes" id="UP000029669">
    <property type="component" value="Chromosome"/>
</dbReference>
<keyword evidence="2" id="KW-1185">Reference proteome</keyword>
<reference evidence="2" key="1">
    <citation type="journal article" date="2015" name="Genome Announc.">
        <title>Whole-Genome Sequences of 80 Environmental and Clinical Isolates of Burkholderia pseudomallei.</title>
        <authorList>
            <person name="Johnson S.L."/>
            <person name="Baker A.L."/>
            <person name="Chain P.S."/>
            <person name="Currie B.J."/>
            <person name="Daligault H.E."/>
            <person name="Davenport K.W."/>
            <person name="Davis C.B."/>
            <person name="Inglis T.J."/>
            <person name="Kaestli M."/>
            <person name="Koren S."/>
            <person name="Mayo M."/>
            <person name="Merritt A.J."/>
            <person name="Price E.P."/>
            <person name="Sarovich D.S."/>
            <person name="Warner J."/>
            <person name="Rosovitz M.J."/>
        </authorList>
    </citation>
    <scope>NUCLEOTIDE SEQUENCE [LARGE SCALE GENOMIC DNA]</scope>
    <source>
        <strain evidence="2">DSM 2030</strain>
    </source>
</reference>